<dbReference type="GO" id="GO:0005524">
    <property type="term" value="F:ATP binding"/>
    <property type="evidence" value="ECO:0007669"/>
    <property type="project" value="UniProtKB-KW"/>
</dbReference>
<name>A0A6L9MWA8_9ALTE</name>
<keyword evidence="7" id="KW-1185">Reference proteome</keyword>
<evidence type="ECO:0000256" key="4">
    <source>
        <dbReference type="PIRSR" id="PIRSR006806-1"/>
    </source>
</evidence>
<keyword evidence="3 4" id="KW-0067">ATP-binding</keyword>
<reference evidence="6 7" key="1">
    <citation type="submission" date="2020-01" db="EMBL/GenBank/DDBJ databases">
        <title>Genomes of bacteria type strains.</title>
        <authorList>
            <person name="Chen J."/>
            <person name="Zhu S."/>
            <person name="Yang J."/>
        </authorList>
    </citation>
    <scope>NUCLEOTIDE SEQUENCE [LARGE SCALE GENOMIC DNA]</scope>
    <source>
        <strain evidence="6 7">LMG 22958</strain>
    </source>
</reference>
<evidence type="ECO:0000256" key="3">
    <source>
        <dbReference type="ARBA" id="ARBA00022840"/>
    </source>
</evidence>
<dbReference type="EMBL" id="JAAAWP010000008">
    <property type="protein sequence ID" value="NDW22522.1"/>
    <property type="molecule type" value="Genomic_DNA"/>
</dbReference>
<evidence type="ECO:0000313" key="6">
    <source>
        <dbReference type="EMBL" id="NDW22522.1"/>
    </source>
</evidence>
<dbReference type="InterPro" id="IPR024185">
    <property type="entry name" value="FTHF_cligase-like_sf"/>
</dbReference>
<comment type="caution">
    <text evidence="6">The sequence shown here is derived from an EMBL/GenBank/DDBJ whole genome shotgun (WGS) entry which is preliminary data.</text>
</comment>
<feature type="binding site" evidence="4">
    <location>
        <position position="59"/>
    </location>
    <ligand>
        <name>substrate</name>
    </ligand>
</feature>
<protein>
    <recommendedName>
        <fullName evidence="5">5-formyltetrahydrofolate cyclo-ligase</fullName>
        <ecNumber evidence="5">6.3.3.2</ecNumber>
    </recommendedName>
</protein>
<feature type="binding site" evidence="4">
    <location>
        <position position="54"/>
    </location>
    <ligand>
        <name>substrate</name>
    </ligand>
</feature>
<dbReference type="PANTHER" id="PTHR23407">
    <property type="entry name" value="ATPASE INHIBITOR/5-FORMYLTETRAHYDROFOLATE CYCLO-LIGASE"/>
    <property type="match status" value="1"/>
</dbReference>
<keyword evidence="2 4" id="KW-0547">Nucleotide-binding</keyword>
<proteinExistence type="inferred from homology"/>
<dbReference type="EC" id="6.3.3.2" evidence="5"/>
<dbReference type="Proteomes" id="UP000478837">
    <property type="component" value="Unassembled WGS sequence"/>
</dbReference>
<sequence length="204" mass="22846">MNLRNDLRKNLRHQLRTVRNSISFEQHAESAFLVKKQLNSLACISNASSIAAYLVNDGELDLSKFIQQKWESKPSPTFSIPVLHPVCKGHLLFLQYAKSTPLVKNKYQIDEPELACQNVIPTHALDIILMPLVGFDNKGNRLGMGGGYYDRTLAFTRSSDQKPLLIGIAHDEQEVDTLPFASWDIPVDAIVTPTRILTFSSLIA</sequence>
<dbReference type="Gene3D" id="3.40.50.10420">
    <property type="entry name" value="NagB/RpiA/CoA transferase-like"/>
    <property type="match status" value="1"/>
</dbReference>
<accession>A0A6L9MWA8</accession>
<feature type="binding site" evidence="4">
    <location>
        <begin position="141"/>
        <end position="149"/>
    </location>
    <ligand>
        <name>ATP</name>
        <dbReference type="ChEBI" id="CHEBI:30616"/>
    </ligand>
</feature>
<evidence type="ECO:0000256" key="2">
    <source>
        <dbReference type="ARBA" id="ARBA00022741"/>
    </source>
</evidence>
<dbReference type="GO" id="GO:0009396">
    <property type="term" value="P:folic acid-containing compound biosynthetic process"/>
    <property type="evidence" value="ECO:0007669"/>
    <property type="project" value="TreeGrafter"/>
</dbReference>
<comment type="similarity">
    <text evidence="1 5">Belongs to the 5-formyltetrahydrofolate cyclo-ligase family.</text>
</comment>
<dbReference type="AlphaFoldDB" id="A0A6L9MWA8"/>
<keyword evidence="6" id="KW-0436">Ligase</keyword>
<dbReference type="GO" id="GO:0035999">
    <property type="term" value="P:tetrahydrofolate interconversion"/>
    <property type="evidence" value="ECO:0007669"/>
    <property type="project" value="TreeGrafter"/>
</dbReference>
<organism evidence="6 7">
    <name type="scientific">Alteromonas hispanica</name>
    <dbReference type="NCBI Taxonomy" id="315421"/>
    <lineage>
        <taxon>Bacteria</taxon>
        <taxon>Pseudomonadati</taxon>
        <taxon>Pseudomonadota</taxon>
        <taxon>Gammaproteobacteria</taxon>
        <taxon>Alteromonadales</taxon>
        <taxon>Alteromonadaceae</taxon>
        <taxon>Alteromonas/Salinimonas group</taxon>
        <taxon>Alteromonas</taxon>
    </lineage>
</organism>
<comment type="catalytic activity">
    <reaction evidence="5">
        <text>(6S)-5-formyl-5,6,7,8-tetrahydrofolate + ATP = (6R)-5,10-methenyltetrahydrofolate + ADP + phosphate</text>
        <dbReference type="Rhea" id="RHEA:10488"/>
        <dbReference type="ChEBI" id="CHEBI:30616"/>
        <dbReference type="ChEBI" id="CHEBI:43474"/>
        <dbReference type="ChEBI" id="CHEBI:57455"/>
        <dbReference type="ChEBI" id="CHEBI:57457"/>
        <dbReference type="ChEBI" id="CHEBI:456216"/>
        <dbReference type="EC" id="6.3.3.2"/>
    </reaction>
</comment>
<evidence type="ECO:0000313" key="7">
    <source>
        <dbReference type="Proteomes" id="UP000478837"/>
    </source>
</evidence>
<keyword evidence="5" id="KW-0479">Metal-binding</keyword>
<dbReference type="GO" id="GO:0030272">
    <property type="term" value="F:5-formyltetrahydrofolate cyclo-ligase activity"/>
    <property type="evidence" value="ECO:0007669"/>
    <property type="project" value="UniProtKB-EC"/>
</dbReference>
<evidence type="ECO:0000256" key="5">
    <source>
        <dbReference type="RuleBase" id="RU361279"/>
    </source>
</evidence>
<evidence type="ECO:0000256" key="1">
    <source>
        <dbReference type="ARBA" id="ARBA00010638"/>
    </source>
</evidence>
<dbReference type="InterPro" id="IPR037171">
    <property type="entry name" value="NagB/RpiA_transferase-like"/>
</dbReference>
<dbReference type="PANTHER" id="PTHR23407:SF1">
    <property type="entry name" value="5-FORMYLTETRAHYDROFOLATE CYCLO-LIGASE"/>
    <property type="match status" value="1"/>
</dbReference>
<dbReference type="PIRSF" id="PIRSF006806">
    <property type="entry name" value="FTHF_cligase"/>
    <property type="match status" value="1"/>
</dbReference>
<gene>
    <name evidence="6" type="ORF">GTW09_13390</name>
</gene>
<keyword evidence="5" id="KW-0460">Magnesium</keyword>
<dbReference type="NCBIfam" id="TIGR02727">
    <property type="entry name" value="MTHFS_bact"/>
    <property type="match status" value="1"/>
</dbReference>
<dbReference type="InterPro" id="IPR002698">
    <property type="entry name" value="FTHF_cligase"/>
</dbReference>
<comment type="cofactor">
    <cofactor evidence="5">
        <name>Mg(2+)</name>
        <dbReference type="ChEBI" id="CHEBI:18420"/>
    </cofactor>
</comment>
<dbReference type="SUPFAM" id="SSF100950">
    <property type="entry name" value="NagB/RpiA/CoA transferase-like"/>
    <property type="match status" value="1"/>
</dbReference>
<dbReference type="GO" id="GO:0046872">
    <property type="term" value="F:metal ion binding"/>
    <property type="evidence" value="ECO:0007669"/>
    <property type="project" value="UniProtKB-KW"/>
</dbReference>
<dbReference type="Pfam" id="PF01812">
    <property type="entry name" value="5-FTHF_cyc-lig"/>
    <property type="match status" value="1"/>
</dbReference>